<sequence length="189" mass="22025">MEKVDFIDDNGAVLTMKKYEGNYLSPLVWDDFEGQISALDGLGFTKDDVLIVTYLKSVPGDDWVSFHKDWLEFRDGNPDYPFLLLSYEDMKENTEDAVGRIAKFLKEDIDSEMISQIANKCEFQKMLTEKNSNLPPHFEMVTSLKEHVFYRKGKVGDWKNWFTVSQNEEFDTRLGHLADDLNLNIRYTL</sequence>
<evidence type="ECO:0000256" key="1">
    <source>
        <dbReference type="ARBA" id="ARBA00005771"/>
    </source>
</evidence>
<dbReference type="Proteomes" id="UP001186944">
    <property type="component" value="Unassembled WGS sequence"/>
</dbReference>
<evidence type="ECO:0000313" key="4">
    <source>
        <dbReference type="EMBL" id="KAK3089831.1"/>
    </source>
</evidence>
<proteinExistence type="inferred from homology"/>
<dbReference type="PANTHER" id="PTHR11783">
    <property type="entry name" value="SULFOTRANSFERASE SULT"/>
    <property type="match status" value="1"/>
</dbReference>
<evidence type="ECO:0000256" key="2">
    <source>
        <dbReference type="ARBA" id="ARBA00022679"/>
    </source>
</evidence>
<dbReference type="EMBL" id="VSWD01000010">
    <property type="protein sequence ID" value="KAK3089831.1"/>
    <property type="molecule type" value="Genomic_DNA"/>
</dbReference>
<comment type="caution">
    <text evidence="4">The sequence shown here is derived from an EMBL/GenBank/DDBJ whole genome shotgun (WGS) entry which is preliminary data.</text>
</comment>
<keyword evidence="5" id="KW-1185">Reference proteome</keyword>
<keyword evidence="2" id="KW-0808">Transferase</keyword>
<organism evidence="4 5">
    <name type="scientific">Pinctada imbricata</name>
    <name type="common">Atlantic pearl-oyster</name>
    <name type="synonym">Pinctada martensii</name>
    <dbReference type="NCBI Taxonomy" id="66713"/>
    <lineage>
        <taxon>Eukaryota</taxon>
        <taxon>Metazoa</taxon>
        <taxon>Spiralia</taxon>
        <taxon>Lophotrochozoa</taxon>
        <taxon>Mollusca</taxon>
        <taxon>Bivalvia</taxon>
        <taxon>Autobranchia</taxon>
        <taxon>Pteriomorphia</taxon>
        <taxon>Pterioida</taxon>
        <taxon>Pterioidea</taxon>
        <taxon>Pteriidae</taxon>
        <taxon>Pinctada</taxon>
    </lineage>
</organism>
<accession>A0AA89BQ37</accession>
<dbReference type="Gene3D" id="3.40.50.300">
    <property type="entry name" value="P-loop containing nucleotide triphosphate hydrolases"/>
    <property type="match status" value="1"/>
</dbReference>
<reference evidence="4" key="1">
    <citation type="submission" date="2019-08" db="EMBL/GenBank/DDBJ databases">
        <title>The improved chromosome-level genome for the pearl oyster Pinctada fucata martensii using PacBio sequencing and Hi-C.</title>
        <authorList>
            <person name="Zheng Z."/>
        </authorList>
    </citation>
    <scope>NUCLEOTIDE SEQUENCE</scope>
    <source>
        <strain evidence="4">ZZ-2019</strain>
        <tissue evidence="4">Adductor muscle</tissue>
    </source>
</reference>
<dbReference type="InterPro" id="IPR027417">
    <property type="entry name" value="P-loop_NTPase"/>
</dbReference>
<evidence type="ECO:0000259" key="3">
    <source>
        <dbReference type="Pfam" id="PF00685"/>
    </source>
</evidence>
<feature type="domain" description="Sulfotransferase" evidence="3">
    <location>
        <begin position="57"/>
        <end position="173"/>
    </location>
</feature>
<comment type="similarity">
    <text evidence="1">Belongs to the sulfotransferase 1 family.</text>
</comment>
<dbReference type="Pfam" id="PF00685">
    <property type="entry name" value="Sulfotransfer_1"/>
    <property type="match status" value="1"/>
</dbReference>
<evidence type="ECO:0000313" key="5">
    <source>
        <dbReference type="Proteomes" id="UP001186944"/>
    </source>
</evidence>
<dbReference type="GO" id="GO:0008146">
    <property type="term" value="F:sulfotransferase activity"/>
    <property type="evidence" value="ECO:0007669"/>
    <property type="project" value="InterPro"/>
</dbReference>
<gene>
    <name evidence="4" type="ORF">FSP39_006906</name>
</gene>
<dbReference type="AlphaFoldDB" id="A0AA89BQ37"/>
<name>A0AA89BQ37_PINIB</name>
<dbReference type="SUPFAM" id="SSF52540">
    <property type="entry name" value="P-loop containing nucleoside triphosphate hydrolases"/>
    <property type="match status" value="1"/>
</dbReference>
<dbReference type="InterPro" id="IPR000863">
    <property type="entry name" value="Sulfotransferase_dom"/>
</dbReference>
<protein>
    <recommendedName>
        <fullName evidence="3">Sulfotransferase domain-containing protein</fullName>
    </recommendedName>
</protein>